<sequence length="295" mass="31309">MRIGVYSDDMAGLVAALLLARGLATLGEPVQIMADLPAEVRSLPCENVRWPGAASMSDEAIERAVEGAADPEGHLVVVLPLARLANCRVRRTLDTALTAGRDHPASARALRAARYETNPSTCMGAAEASDRLPPPWFVPCSHQADLRTRATLASTGAVSLPFATRAIPFMVPRLGPNEVVTLAAPELPAATLQTGVLLASIVLAIAADPHAQRIDAAGLASLMATRDLEGERQVSDRLLALAAEFERLDAPVAQGKIQRASLPPSRRPLQASSHSSQLQTRRADSASSRDCFRVR</sequence>
<dbReference type="EMBL" id="VZZK01000004">
    <property type="protein sequence ID" value="KAB1080561.1"/>
    <property type="molecule type" value="Genomic_DNA"/>
</dbReference>
<accession>A0A6L3T1S2</accession>
<evidence type="ECO:0000313" key="3">
    <source>
        <dbReference type="Proteomes" id="UP000474159"/>
    </source>
</evidence>
<reference evidence="2 3" key="1">
    <citation type="submission" date="2019-09" db="EMBL/GenBank/DDBJ databases">
        <title>YIM 48816 draft genome.</title>
        <authorList>
            <person name="Jiang L."/>
        </authorList>
    </citation>
    <scope>NUCLEOTIDE SEQUENCE [LARGE SCALE GENOMIC DNA]</scope>
    <source>
        <strain evidence="2 3">YIM 48816</strain>
    </source>
</reference>
<evidence type="ECO:0000256" key="1">
    <source>
        <dbReference type="SAM" id="MobiDB-lite"/>
    </source>
</evidence>
<evidence type="ECO:0000313" key="2">
    <source>
        <dbReference type="EMBL" id="KAB1080561.1"/>
    </source>
</evidence>
<feature type="compositionally biased region" description="Polar residues" evidence="1">
    <location>
        <begin position="270"/>
        <end position="288"/>
    </location>
</feature>
<dbReference type="RefSeq" id="WP_150997843.1">
    <property type="nucleotide sequence ID" value="NZ_BPQY01000392.1"/>
</dbReference>
<comment type="caution">
    <text evidence="2">The sequence shown here is derived from an EMBL/GenBank/DDBJ whole genome shotgun (WGS) entry which is preliminary data.</text>
</comment>
<organism evidence="2 3">
    <name type="scientific">Methylobacterium soli</name>
    <dbReference type="NCBI Taxonomy" id="553447"/>
    <lineage>
        <taxon>Bacteria</taxon>
        <taxon>Pseudomonadati</taxon>
        <taxon>Pseudomonadota</taxon>
        <taxon>Alphaproteobacteria</taxon>
        <taxon>Hyphomicrobiales</taxon>
        <taxon>Methylobacteriaceae</taxon>
        <taxon>Methylobacterium</taxon>
    </lineage>
</organism>
<dbReference type="OrthoDB" id="8007658at2"/>
<protein>
    <submittedName>
        <fullName evidence="2">Uncharacterized protein</fullName>
    </submittedName>
</protein>
<proteinExistence type="predicted"/>
<gene>
    <name evidence="2" type="ORF">F6X53_05020</name>
</gene>
<dbReference type="Proteomes" id="UP000474159">
    <property type="component" value="Unassembled WGS sequence"/>
</dbReference>
<keyword evidence="3" id="KW-1185">Reference proteome</keyword>
<name>A0A6L3T1S2_9HYPH</name>
<feature type="region of interest" description="Disordered" evidence="1">
    <location>
        <begin position="258"/>
        <end position="295"/>
    </location>
</feature>
<dbReference type="AlphaFoldDB" id="A0A6L3T1S2"/>